<dbReference type="SMART" id="SM00389">
    <property type="entry name" value="HOX"/>
    <property type="match status" value="1"/>
</dbReference>
<dbReference type="EMBL" id="PYSW02000007">
    <property type="protein sequence ID" value="KAG2389365.1"/>
    <property type="molecule type" value="Genomic_DNA"/>
</dbReference>
<dbReference type="Pfam" id="PF05920">
    <property type="entry name" value="Homeobox_KN"/>
    <property type="match status" value="1"/>
</dbReference>
<dbReference type="RefSeq" id="XP_044553357.1">
    <property type="nucleotide sequence ID" value="XM_044689855.1"/>
</dbReference>
<evidence type="ECO:0000256" key="2">
    <source>
        <dbReference type="ARBA" id="ARBA00023155"/>
    </source>
</evidence>
<evidence type="ECO:0000256" key="3">
    <source>
        <dbReference type="ARBA" id="ARBA00023242"/>
    </source>
</evidence>
<comment type="caution">
    <text evidence="7">The sequence shown here is derived from an EMBL/GenBank/DDBJ whole genome shotgun (WGS) entry which is preliminary data.</text>
</comment>
<keyword evidence="1 4" id="KW-0238">DNA-binding</keyword>
<feature type="compositionally biased region" description="Low complexity" evidence="5">
    <location>
        <begin position="112"/>
        <end position="127"/>
    </location>
</feature>
<dbReference type="InterPro" id="IPR009057">
    <property type="entry name" value="Homeodomain-like_sf"/>
</dbReference>
<dbReference type="PANTHER" id="PTHR11850">
    <property type="entry name" value="HOMEOBOX PROTEIN TRANSCRIPTION FACTORS"/>
    <property type="match status" value="1"/>
</dbReference>
<dbReference type="CDD" id="cd00086">
    <property type="entry name" value="homeodomain"/>
    <property type="match status" value="1"/>
</dbReference>
<protein>
    <recommendedName>
        <fullName evidence="6">Homeobox domain-containing protein</fullName>
    </recommendedName>
</protein>
<dbReference type="GeneID" id="68106378"/>
<reference evidence="7 8" key="1">
    <citation type="journal article" date="2018" name="BMC Genomics">
        <title>The genome of Naegleria lovaniensis, the basis for a comparative approach to unravel pathogenicity factors of the human pathogenic amoeba N. fowleri.</title>
        <authorList>
            <person name="Liechti N."/>
            <person name="Schurch N."/>
            <person name="Bruggmann R."/>
            <person name="Wittwer M."/>
        </authorList>
    </citation>
    <scope>NUCLEOTIDE SEQUENCE [LARGE SCALE GENOMIC DNA]</scope>
    <source>
        <strain evidence="7 8">ATCC 30569</strain>
    </source>
</reference>
<feature type="compositionally biased region" description="Low complexity" evidence="5">
    <location>
        <begin position="516"/>
        <end position="531"/>
    </location>
</feature>
<comment type="subcellular location">
    <subcellularLocation>
        <location evidence="4">Nucleus</location>
    </subcellularLocation>
</comment>
<feature type="compositionally biased region" description="Polar residues" evidence="5">
    <location>
        <begin position="23"/>
        <end position="39"/>
    </location>
</feature>
<dbReference type="AlphaFoldDB" id="A0AA88KMV7"/>
<keyword evidence="8" id="KW-1185">Reference proteome</keyword>
<accession>A0AA88KMV7</accession>
<gene>
    <name evidence="7" type="ORF">C9374_013925</name>
</gene>
<keyword evidence="3 4" id="KW-0539">Nucleus</keyword>
<feature type="domain" description="Homeobox" evidence="6">
    <location>
        <begin position="534"/>
        <end position="597"/>
    </location>
</feature>
<evidence type="ECO:0000256" key="5">
    <source>
        <dbReference type="SAM" id="MobiDB-lite"/>
    </source>
</evidence>
<evidence type="ECO:0000313" key="7">
    <source>
        <dbReference type="EMBL" id="KAG2389365.1"/>
    </source>
</evidence>
<dbReference type="GO" id="GO:0003677">
    <property type="term" value="F:DNA binding"/>
    <property type="evidence" value="ECO:0007669"/>
    <property type="project" value="UniProtKB-UniRule"/>
</dbReference>
<evidence type="ECO:0000256" key="1">
    <source>
        <dbReference type="ARBA" id="ARBA00023125"/>
    </source>
</evidence>
<feature type="compositionally biased region" description="Polar residues" evidence="5">
    <location>
        <begin position="53"/>
        <end position="62"/>
    </location>
</feature>
<feature type="compositionally biased region" description="Low complexity" evidence="5">
    <location>
        <begin position="40"/>
        <end position="52"/>
    </location>
</feature>
<evidence type="ECO:0000259" key="6">
    <source>
        <dbReference type="PROSITE" id="PS50071"/>
    </source>
</evidence>
<dbReference type="InterPro" id="IPR050224">
    <property type="entry name" value="TALE_homeobox"/>
</dbReference>
<feature type="region of interest" description="Disordered" evidence="5">
    <location>
        <begin position="516"/>
        <end position="544"/>
    </location>
</feature>
<dbReference type="InterPro" id="IPR001356">
    <property type="entry name" value="HD"/>
</dbReference>
<dbReference type="SUPFAM" id="SSF46689">
    <property type="entry name" value="Homeodomain-like"/>
    <property type="match status" value="1"/>
</dbReference>
<feature type="compositionally biased region" description="Low complexity" evidence="5">
    <location>
        <begin position="63"/>
        <end position="104"/>
    </location>
</feature>
<feature type="DNA-binding region" description="Homeobox" evidence="4">
    <location>
        <begin position="536"/>
        <end position="598"/>
    </location>
</feature>
<organism evidence="7 8">
    <name type="scientific">Naegleria lovaniensis</name>
    <name type="common">Amoeba</name>
    <dbReference type="NCBI Taxonomy" id="51637"/>
    <lineage>
        <taxon>Eukaryota</taxon>
        <taxon>Discoba</taxon>
        <taxon>Heterolobosea</taxon>
        <taxon>Tetramitia</taxon>
        <taxon>Eutetramitia</taxon>
        <taxon>Vahlkampfiidae</taxon>
        <taxon>Naegleria</taxon>
    </lineage>
</organism>
<feature type="region of interest" description="Disordered" evidence="5">
    <location>
        <begin position="329"/>
        <end position="366"/>
    </location>
</feature>
<feature type="compositionally biased region" description="Polar residues" evidence="5">
    <location>
        <begin position="347"/>
        <end position="366"/>
    </location>
</feature>
<evidence type="ECO:0000256" key="4">
    <source>
        <dbReference type="PROSITE-ProRule" id="PRU00108"/>
    </source>
</evidence>
<evidence type="ECO:0000313" key="8">
    <source>
        <dbReference type="Proteomes" id="UP000816034"/>
    </source>
</evidence>
<feature type="region of interest" description="Disordered" evidence="5">
    <location>
        <begin position="1"/>
        <end position="132"/>
    </location>
</feature>
<name>A0AA88KMV7_NAELO</name>
<dbReference type="Gene3D" id="1.10.10.60">
    <property type="entry name" value="Homeodomain-like"/>
    <property type="match status" value="1"/>
</dbReference>
<dbReference type="InterPro" id="IPR008422">
    <property type="entry name" value="KN_HD"/>
</dbReference>
<dbReference type="Proteomes" id="UP000816034">
    <property type="component" value="Unassembled WGS sequence"/>
</dbReference>
<keyword evidence="2 4" id="KW-0371">Homeobox</keyword>
<dbReference type="GO" id="GO:0006355">
    <property type="term" value="P:regulation of DNA-templated transcription"/>
    <property type="evidence" value="ECO:0007669"/>
    <property type="project" value="InterPro"/>
</dbReference>
<proteinExistence type="predicted"/>
<dbReference type="GO" id="GO:0005634">
    <property type="term" value="C:nucleus"/>
    <property type="evidence" value="ECO:0007669"/>
    <property type="project" value="UniProtKB-SubCell"/>
</dbReference>
<sequence>MPYSQPSSSSSNNNNRFVFSTGLGPTSTLQPLPSGNHSLSAQQQHSNSTQQQGLVASNHSLTSSNFNNSFPQPNGNPNQGSMNPSSNTTSIQMQFQQQLQQYQQRLLANNVNPSQPSSSMNGNSNPSTHANSNNIQEEELMDWINDGSTSRLLQQELPPFEDFEFGWFNQYEQDNQAAATAAAQMLMSQQLLNNGNGTINNGNLNLLATNTNNGQGSIQVMNPSNYAALNALAANIQAQQQNPNQPFGILTNPTNGDELAAQWNLSNEQQMGDLNDPQSIPLMYDGLKNMSNNAAVFGGMSSLYTNHTISTTESKGMTSITALANSLSFNADNSPQGKKGKKNKKNVTSTNSAPSMEYNGQQSQMDSSCPLYASSSFDSFVDSQFEGQSILDLDEDTLRDYVYLLIIGEKPKKGSRSKSPAPFEEEDFSKLLDAKARLCATFEQCRKDNMSVVNSFMSQYTPSLDINADNSLNNDMKELFAKVKSKLEMKNETNKRHCEQVLVRLLSEWVSVAKSNSRSSDRASSNDSSSNSKKKQKSTNRRLPNEAKKILENWFLEHYRHPYPTNEEKQWLSDQTQLNLTQINNWFINKRGRSLKVVKEKLKGEQQNSDSEE</sequence>
<dbReference type="PROSITE" id="PS50071">
    <property type="entry name" value="HOMEOBOX_2"/>
    <property type="match status" value="1"/>
</dbReference>